<dbReference type="SUPFAM" id="SSF52172">
    <property type="entry name" value="CheY-like"/>
    <property type="match status" value="1"/>
</dbReference>
<organism evidence="4 5">
    <name type="scientific">Ottowia pentelensis</name>
    <dbReference type="NCBI Taxonomy" id="511108"/>
    <lineage>
        <taxon>Bacteria</taxon>
        <taxon>Pseudomonadati</taxon>
        <taxon>Pseudomonadota</taxon>
        <taxon>Betaproteobacteria</taxon>
        <taxon>Burkholderiales</taxon>
        <taxon>Comamonadaceae</taxon>
        <taxon>Ottowia</taxon>
    </lineage>
</organism>
<dbReference type="Gene3D" id="3.40.50.2300">
    <property type="match status" value="1"/>
</dbReference>
<dbReference type="Pfam" id="PF00072">
    <property type="entry name" value="Response_reg"/>
    <property type="match status" value="1"/>
</dbReference>
<evidence type="ECO:0000256" key="2">
    <source>
        <dbReference type="SAM" id="MobiDB-lite"/>
    </source>
</evidence>
<keyword evidence="5" id="KW-1185">Reference proteome</keyword>
<dbReference type="CDD" id="cd17535">
    <property type="entry name" value="REC_NarL-like"/>
    <property type="match status" value="1"/>
</dbReference>
<dbReference type="PANTHER" id="PTHR45566">
    <property type="entry name" value="HTH-TYPE TRANSCRIPTIONAL REGULATOR YHJB-RELATED"/>
    <property type="match status" value="1"/>
</dbReference>
<dbReference type="InterPro" id="IPR011006">
    <property type="entry name" value="CheY-like_superfamily"/>
</dbReference>
<dbReference type="PANTHER" id="PTHR45566:SF1">
    <property type="entry name" value="HTH-TYPE TRANSCRIPTIONAL REGULATOR YHJB-RELATED"/>
    <property type="match status" value="1"/>
</dbReference>
<dbReference type="InterPro" id="IPR051015">
    <property type="entry name" value="EvgA-like"/>
</dbReference>
<dbReference type="PROSITE" id="PS50110">
    <property type="entry name" value="RESPONSE_REGULATORY"/>
    <property type="match status" value="1"/>
</dbReference>
<dbReference type="InterPro" id="IPR058245">
    <property type="entry name" value="NreC/VraR/RcsB-like_REC"/>
</dbReference>
<evidence type="ECO:0000259" key="3">
    <source>
        <dbReference type="PROSITE" id="PS50110"/>
    </source>
</evidence>
<keyword evidence="1" id="KW-0597">Phosphoprotein</keyword>
<name>A0ABV6PN00_9BURK</name>
<protein>
    <submittedName>
        <fullName evidence="4">Response regulator transcription factor</fullName>
    </submittedName>
</protein>
<feature type="domain" description="Response regulatory" evidence="3">
    <location>
        <begin position="2"/>
        <end position="117"/>
    </location>
</feature>
<comment type="caution">
    <text evidence="4">The sequence shown here is derived from an EMBL/GenBank/DDBJ whole genome shotgun (WGS) entry which is preliminary data.</text>
</comment>
<evidence type="ECO:0000313" key="4">
    <source>
        <dbReference type="EMBL" id="MFC0591215.1"/>
    </source>
</evidence>
<evidence type="ECO:0000256" key="1">
    <source>
        <dbReference type="PROSITE-ProRule" id="PRU00169"/>
    </source>
</evidence>
<dbReference type="InterPro" id="IPR001789">
    <property type="entry name" value="Sig_transdc_resp-reg_receiver"/>
</dbReference>
<evidence type="ECO:0000313" key="5">
    <source>
        <dbReference type="Proteomes" id="UP001589834"/>
    </source>
</evidence>
<sequence length="157" mass="16514">MKILIADDHRLIIDAVADKLSELEPGIEFVAAVDARELLERVGEPLDLALVDLSMPGADGLSHIQQVRQRCPDLPIIVLSGQEDPAVMRDVLDCGAQGYIPKAYSPAVMVSAVRLVMAGGVYVPPMLLSMSGRDAGPGADAAGQPAEAARGGRWATC</sequence>
<dbReference type="RefSeq" id="WP_377478914.1">
    <property type="nucleotide sequence ID" value="NZ_JBHLTN010000002.1"/>
</dbReference>
<accession>A0ABV6PN00</accession>
<feature type="region of interest" description="Disordered" evidence="2">
    <location>
        <begin position="135"/>
        <end position="157"/>
    </location>
</feature>
<dbReference type="EMBL" id="JBHLTN010000002">
    <property type="protein sequence ID" value="MFC0591215.1"/>
    <property type="molecule type" value="Genomic_DNA"/>
</dbReference>
<proteinExistence type="predicted"/>
<gene>
    <name evidence="4" type="ORF">ACFFGG_01475</name>
</gene>
<reference evidence="4 5" key="1">
    <citation type="submission" date="2024-09" db="EMBL/GenBank/DDBJ databases">
        <authorList>
            <person name="Sun Q."/>
            <person name="Mori K."/>
        </authorList>
    </citation>
    <scope>NUCLEOTIDE SEQUENCE [LARGE SCALE GENOMIC DNA]</scope>
    <source>
        <strain evidence="4 5">NCAIM B.02336</strain>
    </source>
</reference>
<dbReference type="SMART" id="SM00448">
    <property type="entry name" value="REC"/>
    <property type="match status" value="1"/>
</dbReference>
<dbReference type="Proteomes" id="UP001589834">
    <property type="component" value="Unassembled WGS sequence"/>
</dbReference>
<feature type="modified residue" description="4-aspartylphosphate" evidence="1">
    <location>
        <position position="52"/>
    </location>
</feature>